<evidence type="ECO:0000259" key="11">
    <source>
        <dbReference type="PROSITE" id="PS51259"/>
    </source>
</evidence>
<keyword evidence="7" id="KW-0967">Endosome</keyword>
<dbReference type="PROSITE" id="PS50004">
    <property type="entry name" value="C2"/>
    <property type="match status" value="2"/>
</dbReference>
<organism evidence="12">
    <name type="scientific">Ooceraea biroi</name>
    <name type="common">Clonal raider ant</name>
    <name type="synonym">Cerapachys biroi</name>
    <dbReference type="NCBI Taxonomy" id="2015173"/>
    <lineage>
        <taxon>Eukaryota</taxon>
        <taxon>Metazoa</taxon>
        <taxon>Ecdysozoa</taxon>
        <taxon>Arthropoda</taxon>
        <taxon>Hexapoda</taxon>
        <taxon>Insecta</taxon>
        <taxon>Pterygota</taxon>
        <taxon>Neoptera</taxon>
        <taxon>Endopterygota</taxon>
        <taxon>Hymenoptera</taxon>
        <taxon>Apocrita</taxon>
        <taxon>Aculeata</taxon>
        <taxon>Formicoidea</taxon>
        <taxon>Formicidae</taxon>
        <taxon>Dorylinae</taxon>
        <taxon>Ooceraea</taxon>
    </lineage>
</organism>
<evidence type="ECO:0000256" key="4">
    <source>
        <dbReference type="ARBA" id="ARBA00005823"/>
    </source>
</evidence>
<evidence type="ECO:0008006" key="13">
    <source>
        <dbReference type="Google" id="ProtNLM"/>
    </source>
</evidence>
<feature type="region of interest" description="Disordered" evidence="8">
    <location>
        <begin position="238"/>
        <end position="278"/>
    </location>
</feature>
<evidence type="ECO:0000256" key="2">
    <source>
        <dbReference type="ARBA" id="ARBA00004496"/>
    </source>
</evidence>
<evidence type="ECO:0000256" key="6">
    <source>
        <dbReference type="ARBA" id="ARBA00022490"/>
    </source>
</evidence>
<comment type="caution">
    <text evidence="12">The sequence shown here is derived from an EMBL/GenBank/DDBJ whole genome shotgun (WGS) entry which is preliminary data.</text>
</comment>
<keyword evidence="6" id="KW-0963">Cytoplasm</keyword>
<accession>A0A3L8E085</accession>
<reference evidence="12" key="1">
    <citation type="journal article" date="2018" name="Genome Res.">
        <title>The genomic architecture and molecular evolution of ant odorant receptors.</title>
        <authorList>
            <person name="McKenzie S.K."/>
            <person name="Kronauer D.J.C."/>
        </authorList>
    </citation>
    <scope>NUCLEOTIDE SEQUENCE [LARGE SCALE GENOMIC DNA]</scope>
    <source>
        <strain evidence="12">Clonal line C1</strain>
    </source>
</reference>
<dbReference type="PANTHER" id="PTHR45999">
    <property type="entry name" value="UNC-13-4A, ISOFORM B"/>
    <property type="match status" value="1"/>
</dbReference>
<dbReference type="SUPFAM" id="SSF49562">
    <property type="entry name" value="C2 domain (Calcium/lipid-binding domain, CaLB)"/>
    <property type="match status" value="2"/>
</dbReference>
<dbReference type="GO" id="GO:0005770">
    <property type="term" value="C:late endosome"/>
    <property type="evidence" value="ECO:0007669"/>
    <property type="project" value="UniProtKB-SubCell"/>
</dbReference>
<protein>
    <recommendedName>
        <fullName evidence="13">Protein unc-13 homolog 4B</fullName>
    </recommendedName>
</protein>
<feature type="compositionally biased region" description="Low complexity" evidence="8">
    <location>
        <begin position="73"/>
        <end position="88"/>
    </location>
</feature>
<dbReference type="Gene3D" id="1.10.357.50">
    <property type="match status" value="1"/>
</dbReference>
<feature type="domain" description="C2" evidence="9">
    <location>
        <begin position="1158"/>
        <end position="1312"/>
    </location>
</feature>
<dbReference type="InterPro" id="IPR000008">
    <property type="entry name" value="C2_dom"/>
</dbReference>
<name>A0A3L8E085_OOCBI</name>
<feature type="domain" description="C2" evidence="9">
    <location>
        <begin position="335"/>
        <end position="487"/>
    </location>
</feature>
<dbReference type="Pfam" id="PF06292">
    <property type="entry name" value="MUN"/>
    <property type="match status" value="1"/>
</dbReference>
<dbReference type="PROSITE" id="PS51259">
    <property type="entry name" value="MHD2"/>
    <property type="match status" value="1"/>
</dbReference>
<evidence type="ECO:0000256" key="1">
    <source>
        <dbReference type="ARBA" id="ARBA00004172"/>
    </source>
</evidence>
<dbReference type="Gene3D" id="2.60.40.150">
    <property type="entry name" value="C2 domain"/>
    <property type="match status" value="2"/>
</dbReference>
<feature type="domain" description="MHD1" evidence="10">
    <location>
        <begin position="800"/>
        <end position="922"/>
    </location>
</feature>
<dbReference type="InterPro" id="IPR035892">
    <property type="entry name" value="C2_domain_sf"/>
</dbReference>
<evidence type="ECO:0000256" key="8">
    <source>
        <dbReference type="SAM" id="MobiDB-lite"/>
    </source>
</evidence>
<dbReference type="GO" id="GO:0006887">
    <property type="term" value="P:exocytosis"/>
    <property type="evidence" value="ECO:0007669"/>
    <property type="project" value="UniProtKB-KW"/>
</dbReference>
<dbReference type="InterPro" id="IPR014772">
    <property type="entry name" value="Munc13_dom-2"/>
</dbReference>
<dbReference type="PANTHER" id="PTHR45999:SF2">
    <property type="entry name" value="PROTEIN UNC-13 HOMOLOG 4B"/>
    <property type="match status" value="1"/>
</dbReference>
<dbReference type="InterPro" id="IPR014770">
    <property type="entry name" value="Munc13_1"/>
</dbReference>
<gene>
    <name evidence="12" type="ORF">DMN91_002055</name>
</gene>
<dbReference type="InterPro" id="IPR052095">
    <property type="entry name" value="UNC-13_domain"/>
</dbReference>
<feature type="domain" description="MHD2" evidence="11">
    <location>
        <begin position="1042"/>
        <end position="1148"/>
    </location>
</feature>
<reference evidence="12" key="2">
    <citation type="submission" date="2018-07" db="EMBL/GenBank/DDBJ databases">
        <authorList>
            <person name="Mckenzie S.K."/>
            <person name="Kronauer D.J.C."/>
        </authorList>
    </citation>
    <scope>NUCLEOTIDE SEQUENCE</scope>
    <source>
        <strain evidence="12">Clonal line C1</strain>
    </source>
</reference>
<dbReference type="Pfam" id="PF00168">
    <property type="entry name" value="C2"/>
    <property type="match status" value="2"/>
</dbReference>
<comment type="similarity">
    <text evidence="4">Belongs to the unc-13 family.</text>
</comment>
<dbReference type="Proteomes" id="UP000279307">
    <property type="component" value="Chromosome 2"/>
</dbReference>
<evidence type="ECO:0000256" key="3">
    <source>
        <dbReference type="ARBA" id="ARBA00004603"/>
    </source>
</evidence>
<dbReference type="EMBL" id="QOIP01000002">
    <property type="protein sequence ID" value="RLU25893.1"/>
    <property type="molecule type" value="Genomic_DNA"/>
</dbReference>
<dbReference type="GO" id="GO:0099503">
    <property type="term" value="C:secretory vesicle"/>
    <property type="evidence" value="ECO:0007669"/>
    <property type="project" value="TreeGrafter"/>
</dbReference>
<sequence length="1358" mass="156627">MLNNLAKLRFHRRRCRSRNRIDNKTDVEPPETSSIIKKEYLTNRNLSIMTDTQLESDVVDNVRLRKEEKNINRKTTNSSSSTSSQDSYILISTEEKPVQSKDTTWEYVGYHDIIEILQSQRVKMKKYCSPRCSTAWFLKIRRDILKNCRNKVYPVATKGTKKRKMAHFEKLDEKHPYYAIAAVRMSQKPEEKEVTVARVYWKFVAFNFINKRIQESDGGFFENLGTLLAEKVRAQEQVEGPLPKKKDEVQEEDDTLSEEGSIDEPTDALLETDSDRDENEHARNFLAESMGLNIEELYAALVYMTQHQIGFDVSKECNQETLLNHLQSAFKIDNETHERVLEKTRNLEPPELRLNVEVIEAKELVSKDSNGKSDPFCALYLESAPTRRYNTAVKTCTLSPIWEEHFELPLEDPENDVLCLEVWDFDAAETVPEKMSKVKDVKGVRGLVKLAKEIAVTATTGSHDNEFIGRCRIPLKDIPTTGHTMWYGLEKKNKSKRRGVVKLRLAFSAEHNAQVAAQEHRHLLRVLLLHELESEKIEKYCWCGRWSGPAEALILQHSAQRGLLARNVALAQWVEYARIHQEHQLSFTVFNKLAMDLLRPMDSGLFSADETRLFWDATKKIMYSCLNSIRKIRRLILGDKNAMVQLSAILGILSSISTLKVPEDIDLFPAKMYSWFPEPDNLNIDVLEALENTITQGCAEWFEHIMSNNSPETESDEDALRFHIKVIQLIRADLQKAIDYYDKLFIKRVNIPYARILYIAYEKRISDMCMVIIEDVCARLKRIEVDSTDNEELSLGTTLFELYLTLQRYATVGQILCAEGQLEDMKIQMYHEWFRGGVAHWLDIAVYKALKRIDRAVEIDSLQAVDNSVQYSSSAVDTLTTFYQIKVFWTQLAWPDVEGSYTFIAKIIDDICKCSIAYADKMATKAELTTELEQLSQSSVYEKKFTISTAWCFAINNIDYIRTSIAPLAKDLGLQDIMDALAEHNTQEEAERCRQTLQLIIDNATDTVKNKIIELLEVVANKMAPAMSRYLMEGAELIDTTSNAMDRLLQYLDSNLTTLHDNLNEDNFNRVLLVIWEIMSQTLFELVNTNLEKRRPPAFYSNLHRTLHTLVRFFNLGADETTNVQILEKIERLLKLHGLETADLIHRYHQERIEEQKQMDEPIYGLVTVKAHFVDNSLNIQILNARNLHCMDSNGDFISKLSTLERKLHSKSKQRLKEGKKSKCDSYVKIRLLPEEKFADIKAPKTHVQKETLFPLYDETFNIPLTPEQRAIEDAIVAFELKDKDFLRARFMAEAFLPFSEIPDTEPESNFATSEQVHLKLSRPTKKSTDVIRALEHRKGDNQAMDFISKLNTKANAK</sequence>
<dbReference type="PROSITE" id="PS51258">
    <property type="entry name" value="MHD1"/>
    <property type="match status" value="1"/>
</dbReference>
<proteinExistence type="inferred from homology"/>
<evidence type="ECO:0000256" key="5">
    <source>
        <dbReference type="ARBA" id="ARBA00022483"/>
    </source>
</evidence>
<evidence type="ECO:0000259" key="9">
    <source>
        <dbReference type="PROSITE" id="PS50004"/>
    </source>
</evidence>
<keyword evidence="5" id="KW-0268">Exocytosis</keyword>
<dbReference type="OrthoDB" id="67700at2759"/>
<dbReference type="InterPro" id="IPR010439">
    <property type="entry name" value="MUN_dom"/>
</dbReference>
<evidence type="ECO:0000256" key="7">
    <source>
        <dbReference type="ARBA" id="ARBA00022753"/>
    </source>
</evidence>
<evidence type="ECO:0000313" key="12">
    <source>
        <dbReference type="EMBL" id="RLU25893.1"/>
    </source>
</evidence>
<dbReference type="SMART" id="SM00239">
    <property type="entry name" value="C2"/>
    <property type="match status" value="2"/>
</dbReference>
<feature type="region of interest" description="Disordered" evidence="8">
    <location>
        <begin position="69"/>
        <end position="88"/>
    </location>
</feature>
<dbReference type="CDD" id="cd04009">
    <property type="entry name" value="C2B_Munc13-like"/>
    <property type="match status" value="1"/>
</dbReference>
<comment type="subcellular location">
    <subcellularLocation>
        <location evidence="2">Cytoplasm</location>
    </subcellularLocation>
    <subcellularLocation>
        <location evidence="3">Late endosome</location>
    </subcellularLocation>
    <subcellularLocation>
        <location evidence="1">Recycling endosome</location>
    </subcellularLocation>
</comment>
<feature type="compositionally biased region" description="Acidic residues" evidence="8">
    <location>
        <begin position="249"/>
        <end position="277"/>
    </location>
</feature>
<feature type="compositionally biased region" description="Basic and acidic residues" evidence="8">
    <location>
        <begin position="238"/>
        <end position="248"/>
    </location>
</feature>
<evidence type="ECO:0000259" key="10">
    <source>
        <dbReference type="PROSITE" id="PS51258"/>
    </source>
</evidence>